<keyword evidence="3" id="KW-0238">DNA-binding</keyword>
<reference evidence="8" key="2">
    <citation type="submission" date="2025-08" db="UniProtKB">
        <authorList>
            <consortium name="RefSeq"/>
        </authorList>
    </citation>
    <scope>IDENTIFICATION</scope>
    <source>
        <tissue evidence="8">Etiolated seedlings</tissue>
    </source>
</reference>
<dbReference type="AlphaFoldDB" id="A0A3Q7X5F4"/>
<keyword evidence="7" id="KW-1185">Reference proteome</keyword>
<dbReference type="GO" id="GO:0005634">
    <property type="term" value="C:nucleus"/>
    <property type="evidence" value="ECO:0007669"/>
    <property type="project" value="UniProtKB-SubCell"/>
</dbReference>
<dbReference type="Proteomes" id="UP000087171">
    <property type="component" value="Chromosome Ca3"/>
</dbReference>
<dbReference type="PANTHER" id="PTHR31194">
    <property type="entry name" value="SHN SHINE , DNA BINDING / TRANSCRIPTION FACTOR"/>
    <property type="match status" value="1"/>
</dbReference>
<protein>
    <submittedName>
        <fullName evidence="8">Ethylene-responsive transcription factor CRF1-like</fullName>
    </submittedName>
</protein>
<dbReference type="InterPro" id="IPR001471">
    <property type="entry name" value="AP2/ERF_dom"/>
</dbReference>
<dbReference type="GO" id="GO:0003677">
    <property type="term" value="F:DNA binding"/>
    <property type="evidence" value="ECO:0007669"/>
    <property type="project" value="UniProtKB-KW"/>
</dbReference>
<dbReference type="InterPro" id="IPR050913">
    <property type="entry name" value="AP2/ERF_ERF"/>
</dbReference>
<evidence type="ECO:0000313" key="8">
    <source>
        <dbReference type="RefSeq" id="XP_027188914.1"/>
    </source>
</evidence>
<dbReference type="RefSeq" id="XP_027188914.1">
    <property type="nucleotide sequence ID" value="XM_027333113.1"/>
</dbReference>
<dbReference type="GO" id="GO:0003700">
    <property type="term" value="F:DNA-binding transcription factor activity"/>
    <property type="evidence" value="ECO:0007669"/>
    <property type="project" value="InterPro"/>
</dbReference>
<dbReference type="PRINTS" id="PR00367">
    <property type="entry name" value="ETHRSPELEMNT"/>
</dbReference>
<evidence type="ECO:0000256" key="3">
    <source>
        <dbReference type="ARBA" id="ARBA00023125"/>
    </source>
</evidence>
<dbReference type="CDD" id="cd00018">
    <property type="entry name" value="AP2"/>
    <property type="match status" value="1"/>
</dbReference>
<dbReference type="SUPFAM" id="SSF54171">
    <property type="entry name" value="DNA-binding domain"/>
    <property type="match status" value="1"/>
</dbReference>
<evidence type="ECO:0000256" key="2">
    <source>
        <dbReference type="ARBA" id="ARBA00023015"/>
    </source>
</evidence>
<dbReference type="OrthoDB" id="1917565at2759"/>
<comment type="subcellular location">
    <subcellularLocation>
        <location evidence="1">Nucleus</location>
    </subcellularLocation>
</comment>
<name>A0A3Q7X5F4_CICAR</name>
<evidence type="ECO:0000259" key="6">
    <source>
        <dbReference type="PROSITE" id="PS51032"/>
    </source>
</evidence>
<evidence type="ECO:0000256" key="5">
    <source>
        <dbReference type="ARBA" id="ARBA00023242"/>
    </source>
</evidence>
<dbReference type="InterPro" id="IPR016177">
    <property type="entry name" value="DNA-bd_dom_sf"/>
</dbReference>
<keyword evidence="4" id="KW-0804">Transcription</keyword>
<dbReference type="Gene3D" id="3.30.730.10">
    <property type="entry name" value="AP2/ERF domain"/>
    <property type="match status" value="1"/>
</dbReference>
<dbReference type="SMART" id="SM00380">
    <property type="entry name" value="AP2"/>
    <property type="match status" value="1"/>
</dbReference>
<sequence length="224" mass="25647">MVPQSHISKRTKTLRIIMDDSDATDSSSDEDGNFEKRMMRKRFVYEFTVPNFPRDNGCVDEIMNVDNGMEKYKGVRMRASGKYVSEIRNPLKAKREWLGTFDTAKEASDAYQAKKQEFEAIIKSRGLSNRKPNNVIYVETMVTNLNDSKIDAWQRSSTSLPESVTSNETITLKGEFMEQNRPDLSYLDVVRQSDGLKNEDFALANFGDEEVIRWIDDGLNVSCP</sequence>
<dbReference type="STRING" id="3827.A0A3Q7X5F4"/>
<keyword evidence="2" id="KW-0805">Transcription regulation</keyword>
<dbReference type="PROSITE" id="PS51032">
    <property type="entry name" value="AP2_ERF"/>
    <property type="match status" value="1"/>
</dbReference>
<proteinExistence type="predicted"/>
<reference evidence="7" key="1">
    <citation type="journal article" date="2013" name="Nat. Biotechnol.">
        <title>Draft genome sequence of chickpea (Cicer arietinum) provides a resource for trait improvement.</title>
        <authorList>
            <person name="Varshney R.K."/>
            <person name="Song C."/>
            <person name="Saxena R.K."/>
            <person name="Azam S."/>
            <person name="Yu S."/>
            <person name="Sharpe A.G."/>
            <person name="Cannon S."/>
            <person name="Baek J."/>
            <person name="Rosen B.D."/>
            <person name="Tar'an B."/>
            <person name="Millan T."/>
            <person name="Zhang X."/>
            <person name="Ramsay L.D."/>
            <person name="Iwata A."/>
            <person name="Wang Y."/>
            <person name="Nelson W."/>
            <person name="Farmer A.D."/>
            <person name="Gaur P.M."/>
            <person name="Soderlund C."/>
            <person name="Penmetsa R.V."/>
            <person name="Xu C."/>
            <person name="Bharti A.K."/>
            <person name="He W."/>
            <person name="Winter P."/>
            <person name="Zhao S."/>
            <person name="Hane J.K."/>
            <person name="Carrasquilla-Garcia N."/>
            <person name="Condie J.A."/>
            <person name="Upadhyaya H.D."/>
            <person name="Luo M.C."/>
            <person name="Thudi M."/>
            <person name="Gowda C.L."/>
            <person name="Singh N.P."/>
            <person name="Lichtenzveig J."/>
            <person name="Gali K.K."/>
            <person name="Rubio J."/>
            <person name="Nadarajan N."/>
            <person name="Dolezel J."/>
            <person name="Bansal K.C."/>
            <person name="Xu X."/>
            <person name="Edwards D."/>
            <person name="Zhang G."/>
            <person name="Kahl G."/>
            <person name="Gil J."/>
            <person name="Singh K.B."/>
            <person name="Datta S.K."/>
            <person name="Jackson S.A."/>
            <person name="Wang J."/>
            <person name="Cook D.R."/>
        </authorList>
    </citation>
    <scope>NUCLEOTIDE SEQUENCE [LARGE SCALE GENOMIC DNA]</scope>
    <source>
        <strain evidence="7">cv. CDC Frontier</strain>
    </source>
</reference>
<evidence type="ECO:0000256" key="4">
    <source>
        <dbReference type="ARBA" id="ARBA00023163"/>
    </source>
</evidence>
<feature type="domain" description="AP2/ERF" evidence="6">
    <location>
        <begin position="71"/>
        <end position="131"/>
    </location>
</feature>
<accession>A0A3Q7X5F4</accession>
<dbReference type="PANTHER" id="PTHR31194:SF202">
    <property type="entry name" value="ETHYLENE-RESPONSIVE TRANSCRIPTION FACTOR ERF070"/>
    <property type="match status" value="1"/>
</dbReference>
<evidence type="ECO:0000256" key="1">
    <source>
        <dbReference type="ARBA" id="ARBA00004123"/>
    </source>
</evidence>
<keyword evidence="5" id="KW-0539">Nucleus</keyword>
<dbReference type="InterPro" id="IPR036955">
    <property type="entry name" value="AP2/ERF_dom_sf"/>
</dbReference>
<dbReference type="PIRSF" id="PIRSF038123">
    <property type="entry name" value="PTI6"/>
    <property type="match status" value="1"/>
</dbReference>
<organism evidence="7 8">
    <name type="scientific">Cicer arietinum</name>
    <name type="common">Chickpea</name>
    <name type="synonym">Garbanzo</name>
    <dbReference type="NCBI Taxonomy" id="3827"/>
    <lineage>
        <taxon>Eukaryota</taxon>
        <taxon>Viridiplantae</taxon>
        <taxon>Streptophyta</taxon>
        <taxon>Embryophyta</taxon>
        <taxon>Tracheophyta</taxon>
        <taxon>Spermatophyta</taxon>
        <taxon>Magnoliopsida</taxon>
        <taxon>eudicotyledons</taxon>
        <taxon>Gunneridae</taxon>
        <taxon>Pentapetalae</taxon>
        <taxon>rosids</taxon>
        <taxon>fabids</taxon>
        <taxon>Fabales</taxon>
        <taxon>Fabaceae</taxon>
        <taxon>Papilionoideae</taxon>
        <taxon>50 kb inversion clade</taxon>
        <taxon>NPAAA clade</taxon>
        <taxon>Hologalegina</taxon>
        <taxon>IRL clade</taxon>
        <taxon>Cicereae</taxon>
        <taxon>Cicer</taxon>
    </lineage>
</organism>
<evidence type="ECO:0000313" key="7">
    <source>
        <dbReference type="Proteomes" id="UP000087171"/>
    </source>
</evidence>
<gene>
    <name evidence="8" type="primary">LOC113785877</name>
</gene>